<dbReference type="CDD" id="cd05327">
    <property type="entry name" value="retinol-DH_like_SDR_c_like"/>
    <property type="match status" value="1"/>
</dbReference>
<comment type="caution">
    <text evidence="4">The sequence shown here is derived from an EMBL/GenBank/DDBJ whole genome shotgun (WGS) entry which is preliminary data.</text>
</comment>
<evidence type="ECO:0000256" key="1">
    <source>
        <dbReference type="ARBA" id="ARBA00023002"/>
    </source>
</evidence>
<dbReference type="GO" id="GO:0016491">
    <property type="term" value="F:oxidoreductase activity"/>
    <property type="evidence" value="ECO:0007669"/>
    <property type="project" value="UniProtKB-KW"/>
</dbReference>
<evidence type="ECO:0000313" key="5">
    <source>
        <dbReference type="Proteomes" id="UP001501729"/>
    </source>
</evidence>
<gene>
    <name evidence="4" type="ORF">GCM10025751_23300</name>
</gene>
<evidence type="ECO:0000313" key="4">
    <source>
        <dbReference type="EMBL" id="GAA5049905.1"/>
    </source>
</evidence>
<proteinExistence type="inferred from homology"/>
<organism evidence="4 5">
    <name type="scientific">Haladaptatus pallidirubidus</name>
    <dbReference type="NCBI Taxonomy" id="1008152"/>
    <lineage>
        <taxon>Archaea</taxon>
        <taxon>Methanobacteriati</taxon>
        <taxon>Methanobacteriota</taxon>
        <taxon>Stenosarchaea group</taxon>
        <taxon>Halobacteria</taxon>
        <taxon>Halobacteriales</taxon>
        <taxon>Haladaptataceae</taxon>
        <taxon>Haladaptatus</taxon>
    </lineage>
</organism>
<dbReference type="PANTHER" id="PTHR43157:SF31">
    <property type="entry name" value="PHOSPHATIDYLINOSITOL-GLYCAN BIOSYNTHESIS CLASS F PROTEIN"/>
    <property type="match status" value="1"/>
</dbReference>
<protein>
    <submittedName>
        <fullName evidence="4">SDR family oxidoreductase</fullName>
    </submittedName>
</protein>
<sequence length="310" mass="34504">MANMNGKTVLITGGTDGLGKEVAGKLASLGSTVLVTGRDRSKGETVVRELQQEYGTNAVKLFIADFSSQEEVRHLAKEIAGRYDRLDVLINNAGLGKTEQTLTDDGYEMTFAVNYLAPFLLTHCLLPQLRAAKSSRIINVSSGYQADGELNFDDLHGRKEYDAWDAYSQSKLAIVLFTYELADQLKNTEITVNALEPGLVPGTSFARHLPWHWKFGFHVLSRLPARFVRTPKKGAETYVYLAASPEVTGITGEYFVDKQSKQSAAKSYDSELRKRLWDVSVELTGVSSNIPIQQRHRKTPEGEQSWQEKP</sequence>
<dbReference type="PRINTS" id="PR00081">
    <property type="entry name" value="GDHRDH"/>
</dbReference>
<dbReference type="GeneID" id="68615414"/>
<dbReference type="PROSITE" id="PS00061">
    <property type="entry name" value="ADH_SHORT"/>
    <property type="match status" value="1"/>
</dbReference>
<dbReference type="PANTHER" id="PTHR43157">
    <property type="entry name" value="PHOSPHATIDYLINOSITOL-GLYCAN BIOSYNTHESIS CLASS F PROTEIN-RELATED"/>
    <property type="match status" value="1"/>
</dbReference>
<dbReference type="InterPro" id="IPR002347">
    <property type="entry name" value="SDR_fam"/>
</dbReference>
<reference evidence="4 5" key="1">
    <citation type="journal article" date="2019" name="Int. J. Syst. Evol. Microbiol.">
        <title>The Global Catalogue of Microorganisms (GCM) 10K type strain sequencing project: providing services to taxonomists for standard genome sequencing and annotation.</title>
        <authorList>
            <consortium name="The Broad Institute Genomics Platform"/>
            <consortium name="The Broad Institute Genome Sequencing Center for Infectious Disease"/>
            <person name="Wu L."/>
            <person name="Ma J."/>
        </authorList>
    </citation>
    <scope>NUCLEOTIDE SEQUENCE [LARGE SCALE GENOMIC DNA]</scope>
    <source>
        <strain evidence="4 5">JCM 17504</strain>
    </source>
</reference>
<keyword evidence="5" id="KW-1185">Reference proteome</keyword>
<feature type="region of interest" description="Disordered" evidence="3">
    <location>
        <begin position="290"/>
        <end position="310"/>
    </location>
</feature>
<dbReference type="InterPro" id="IPR020904">
    <property type="entry name" value="Sc_DH/Rdtase_CS"/>
</dbReference>
<dbReference type="PRINTS" id="PR00080">
    <property type="entry name" value="SDRFAMILY"/>
</dbReference>
<dbReference type="SUPFAM" id="SSF51735">
    <property type="entry name" value="NAD(P)-binding Rossmann-fold domains"/>
    <property type="match status" value="1"/>
</dbReference>
<name>A0AAV3UHQ1_9EURY</name>
<dbReference type="RefSeq" id="WP_227777306.1">
    <property type="nucleotide sequence ID" value="NZ_BAABKX010000007.1"/>
</dbReference>
<evidence type="ECO:0000256" key="3">
    <source>
        <dbReference type="SAM" id="MobiDB-lite"/>
    </source>
</evidence>
<dbReference type="Proteomes" id="UP001501729">
    <property type="component" value="Unassembled WGS sequence"/>
</dbReference>
<dbReference type="AlphaFoldDB" id="A0AAV3UHQ1"/>
<dbReference type="EMBL" id="BAABKX010000007">
    <property type="protein sequence ID" value="GAA5049905.1"/>
    <property type="molecule type" value="Genomic_DNA"/>
</dbReference>
<dbReference type="Pfam" id="PF00106">
    <property type="entry name" value="adh_short"/>
    <property type="match status" value="1"/>
</dbReference>
<evidence type="ECO:0000256" key="2">
    <source>
        <dbReference type="RuleBase" id="RU000363"/>
    </source>
</evidence>
<dbReference type="Gene3D" id="3.40.50.720">
    <property type="entry name" value="NAD(P)-binding Rossmann-like Domain"/>
    <property type="match status" value="1"/>
</dbReference>
<keyword evidence="1" id="KW-0560">Oxidoreductase</keyword>
<accession>A0AAV3UHQ1</accession>
<dbReference type="InterPro" id="IPR036291">
    <property type="entry name" value="NAD(P)-bd_dom_sf"/>
</dbReference>
<comment type="similarity">
    <text evidence="2">Belongs to the short-chain dehydrogenases/reductases (SDR) family.</text>
</comment>